<comment type="caution">
    <text evidence="11">The sequence shown here is derived from an EMBL/GenBank/DDBJ whole genome shotgun (WGS) entry which is preliminary data.</text>
</comment>
<feature type="domain" description="Bifunctional inhibitor/plant lipid transfer protein/seed storage helical" evidence="10">
    <location>
        <begin position="38"/>
        <end position="114"/>
    </location>
</feature>
<evidence type="ECO:0000256" key="8">
    <source>
        <dbReference type="ARBA" id="ARBA00023288"/>
    </source>
</evidence>
<keyword evidence="12" id="KW-1185">Reference proteome</keyword>
<reference evidence="11 12" key="1">
    <citation type="journal article" date="2023" name="Plants (Basel)">
        <title>Bridging the Gap: Combining Genomics and Transcriptomics Approaches to Understand Stylosanthes scabra, an Orphan Legume from the Brazilian Caatinga.</title>
        <authorList>
            <person name="Ferreira-Neto J.R.C."/>
            <person name="da Silva M.D."/>
            <person name="Binneck E."/>
            <person name="de Melo N.F."/>
            <person name="da Silva R.H."/>
            <person name="de Melo A.L.T.M."/>
            <person name="Pandolfi V."/>
            <person name="Bustamante F.O."/>
            <person name="Brasileiro-Vidal A.C."/>
            <person name="Benko-Iseppon A.M."/>
        </authorList>
    </citation>
    <scope>NUCLEOTIDE SEQUENCE [LARGE SCALE GENOMIC DNA]</scope>
    <source>
        <tissue evidence="11">Leaves</tissue>
    </source>
</reference>
<keyword evidence="4" id="KW-0336">GPI-anchor</keyword>
<feature type="chain" id="PRO_5045451848" description="Bifunctional inhibitor/plant lipid transfer protein/seed storage helical domain-containing protein" evidence="9">
    <location>
        <begin position="22"/>
        <end position="157"/>
    </location>
</feature>
<evidence type="ECO:0000313" key="12">
    <source>
        <dbReference type="Proteomes" id="UP001341840"/>
    </source>
</evidence>
<name>A0ABU6V4P7_9FABA</name>
<dbReference type="InterPro" id="IPR036312">
    <property type="entry name" value="Bifun_inhib/LTP/seed_sf"/>
</dbReference>
<evidence type="ECO:0000259" key="10">
    <source>
        <dbReference type="Pfam" id="PF14368"/>
    </source>
</evidence>
<comment type="subcellular location">
    <subcellularLocation>
        <location evidence="1">Cell membrane</location>
        <topology evidence="1">Lipid-anchor</topology>
        <topology evidence="1">GPI-anchor</topology>
    </subcellularLocation>
</comment>
<organism evidence="11 12">
    <name type="scientific">Stylosanthes scabra</name>
    <dbReference type="NCBI Taxonomy" id="79078"/>
    <lineage>
        <taxon>Eukaryota</taxon>
        <taxon>Viridiplantae</taxon>
        <taxon>Streptophyta</taxon>
        <taxon>Embryophyta</taxon>
        <taxon>Tracheophyta</taxon>
        <taxon>Spermatophyta</taxon>
        <taxon>Magnoliopsida</taxon>
        <taxon>eudicotyledons</taxon>
        <taxon>Gunneridae</taxon>
        <taxon>Pentapetalae</taxon>
        <taxon>rosids</taxon>
        <taxon>fabids</taxon>
        <taxon>Fabales</taxon>
        <taxon>Fabaceae</taxon>
        <taxon>Papilionoideae</taxon>
        <taxon>50 kb inversion clade</taxon>
        <taxon>dalbergioids sensu lato</taxon>
        <taxon>Dalbergieae</taxon>
        <taxon>Pterocarpus clade</taxon>
        <taxon>Stylosanthes</taxon>
    </lineage>
</organism>
<evidence type="ECO:0000256" key="7">
    <source>
        <dbReference type="ARBA" id="ARBA00023180"/>
    </source>
</evidence>
<keyword evidence="5 9" id="KW-0732">Signal</keyword>
<evidence type="ECO:0000256" key="6">
    <source>
        <dbReference type="ARBA" id="ARBA00023157"/>
    </source>
</evidence>
<proteinExistence type="inferred from homology"/>
<accession>A0ABU6V4P7</accession>
<comment type="similarity">
    <text evidence="2">Belongs to the plant LTP family.</text>
</comment>
<keyword evidence="6" id="KW-1015">Disulfide bond</keyword>
<evidence type="ECO:0000256" key="3">
    <source>
        <dbReference type="ARBA" id="ARBA00022475"/>
    </source>
</evidence>
<dbReference type="CDD" id="cd00010">
    <property type="entry name" value="AAI_LTSS"/>
    <property type="match status" value="1"/>
</dbReference>
<dbReference type="Pfam" id="PF14368">
    <property type="entry name" value="LTP_2"/>
    <property type="match status" value="1"/>
</dbReference>
<dbReference type="Proteomes" id="UP001341840">
    <property type="component" value="Unassembled WGS sequence"/>
</dbReference>
<dbReference type="InterPro" id="IPR016140">
    <property type="entry name" value="Bifunc_inhib/LTP/seed_store"/>
</dbReference>
<dbReference type="SUPFAM" id="SSF47699">
    <property type="entry name" value="Bifunctional inhibitor/lipid-transfer protein/seed storage 2S albumin"/>
    <property type="match status" value="1"/>
</dbReference>
<evidence type="ECO:0000256" key="5">
    <source>
        <dbReference type="ARBA" id="ARBA00022729"/>
    </source>
</evidence>
<feature type="signal peptide" evidence="9">
    <location>
        <begin position="1"/>
        <end position="21"/>
    </location>
</feature>
<keyword evidence="3" id="KW-1003">Cell membrane</keyword>
<keyword evidence="7" id="KW-0325">Glycoprotein</keyword>
<dbReference type="InterPro" id="IPR043325">
    <property type="entry name" value="LTSS"/>
</dbReference>
<evidence type="ECO:0000256" key="2">
    <source>
        <dbReference type="ARBA" id="ARBA00009748"/>
    </source>
</evidence>
<evidence type="ECO:0000256" key="9">
    <source>
        <dbReference type="SAM" id="SignalP"/>
    </source>
</evidence>
<evidence type="ECO:0000256" key="1">
    <source>
        <dbReference type="ARBA" id="ARBA00004609"/>
    </source>
</evidence>
<dbReference type="Gene3D" id="1.10.110.10">
    <property type="entry name" value="Plant lipid-transfer and hydrophobic proteins"/>
    <property type="match status" value="1"/>
</dbReference>
<keyword evidence="4" id="KW-0472">Membrane</keyword>
<protein>
    <recommendedName>
        <fullName evidence="10">Bifunctional inhibitor/plant lipid transfer protein/seed storage helical domain-containing protein</fullName>
    </recommendedName>
</protein>
<dbReference type="PANTHER" id="PTHR33044">
    <property type="entry name" value="BIFUNCTIONAL INHIBITOR/LIPID-TRANSFER PROTEIN/SEED STORAGE 2S ALBUMIN SUPERFAMILY PROTEIN-RELATED"/>
    <property type="match status" value="1"/>
</dbReference>
<dbReference type="EMBL" id="JASCZI010151040">
    <property type="protein sequence ID" value="MED6167480.1"/>
    <property type="molecule type" value="Genomic_DNA"/>
</dbReference>
<evidence type="ECO:0000256" key="4">
    <source>
        <dbReference type="ARBA" id="ARBA00022622"/>
    </source>
</evidence>
<evidence type="ECO:0000313" key="11">
    <source>
        <dbReference type="EMBL" id="MED6167480.1"/>
    </source>
</evidence>
<sequence length="157" mass="16744">MASKALTLFLIFSSIIYQGYSQSLDELLGSLGNNGALKEAQCMQKLVPCNKYLKDSSNVADECCAPMKELASSDQQCLCAFFNNQDMLNSMKVSKEDAMKLPNACSVHVDIATCPADTKIDSSKLAPQQQGESSSATGLMTRFGVPSFVALLAAAAL</sequence>
<keyword evidence="8" id="KW-0449">Lipoprotein</keyword>
<gene>
    <name evidence="11" type="ORF">PIB30_002961</name>
</gene>